<feature type="signal peptide" evidence="1">
    <location>
        <begin position="1"/>
        <end position="23"/>
    </location>
</feature>
<evidence type="ECO:0000313" key="4">
    <source>
        <dbReference type="EMBL" id="PBC29164.1"/>
    </source>
</evidence>
<keyword evidence="5" id="KW-1185">Reference proteome</keyword>
<proteinExistence type="predicted"/>
<dbReference type="Gene3D" id="1.20.81.10">
    <property type="entry name" value="RAP domain"/>
    <property type="match status" value="3"/>
</dbReference>
<dbReference type="STRING" id="94128.A0A2A3ECF3"/>
<dbReference type="GO" id="GO:0008201">
    <property type="term" value="F:heparin binding"/>
    <property type="evidence" value="ECO:0007669"/>
    <property type="project" value="InterPro"/>
</dbReference>
<feature type="chain" id="PRO_5011974500" evidence="1">
    <location>
        <begin position="24"/>
        <end position="365"/>
    </location>
</feature>
<evidence type="ECO:0000256" key="1">
    <source>
        <dbReference type="SAM" id="SignalP"/>
    </source>
</evidence>
<protein>
    <submittedName>
        <fullName evidence="4">Alpha-2-macroglobulin receptor-associated protein</fullName>
    </submittedName>
</protein>
<dbReference type="PANTHER" id="PTHR16560">
    <property type="entry name" value="ALPHA-2-MACROGLOBULIN RECEPTOR-ASSOCIATED PROTEIN"/>
    <property type="match status" value="1"/>
</dbReference>
<dbReference type="InterPro" id="IPR037999">
    <property type="entry name" value="RAP_D3"/>
</dbReference>
<dbReference type="InterPro" id="IPR010483">
    <property type="entry name" value="Alpha_2_MRAP_C"/>
</dbReference>
<dbReference type="EMBL" id="KZ288292">
    <property type="protein sequence ID" value="PBC29164.1"/>
    <property type="molecule type" value="Genomic_DNA"/>
</dbReference>
<dbReference type="Pfam" id="PF06400">
    <property type="entry name" value="Alpha-2-MRAP_N"/>
    <property type="match status" value="1"/>
</dbReference>
<dbReference type="Pfam" id="PF06401">
    <property type="entry name" value="Alpha-2-MRAP_C"/>
    <property type="match status" value="1"/>
</dbReference>
<evidence type="ECO:0000259" key="3">
    <source>
        <dbReference type="Pfam" id="PF06401"/>
    </source>
</evidence>
<dbReference type="AlphaFoldDB" id="A0A2A3ECF3"/>
<gene>
    <name evidence="4" type="ORF">APICC_03424</name>
</gene>
<dbReference type="CDD" id="cd14808">
    <property type="entry name" value="RAP_D3"/>
    <property type="match status" value="1"/>
</dbReference>
<dbReference type="InterPro" id="IPR009066">
    <property type="entry name" value="MG_RAP_rcpt_1"/>
</dbReference>
<dbReference type="GO" id="GO:0050750">
    <property type="term" value="F:low-density lipoprotein particle receptor binding"/>
    <property type="evidence" value="ECO:0007669"/>
    <property type="project" value="InterPro"/>
</dbReference>
<organism evidence="4 5">
    <name type="scientific">Apis cerana cerana</name>
    <name type="common">Oriental honeybee</name>
    <dbReference type="NCBI Taxonomy" id="94128"/>
    <lineage>
        <taxon>Eukaryota</taxon>
        <taxon>Metazoa</taxon>
        <taxon>Ecdysozoa</taxon>
        <taxon>Arthropoda</taxon>
        <taxon>Hexapoda</taxon>
        <taxon>Insecta</taxon>
        <taxon>Pterygota</taxon>
        <taxon>Neoptera</taxon>
        <taxon>Endopterygota</taxon>
        <taxon>Hymenoptera</taxon>
        <taxon>Apocrita</taxon>
        <taxon>Aculeata</taxon>
        <taxon>Apoidea</taxon>
        <taxon>Anthophila</taxon>
        <taxon>Apidae</taxon>
        <taxon>Apis</taxon>
    </lineage>
</organism>
<dbReference type="PANTHER" id="PTHR16560:SF2">
    <property type="entry name" value="ALPHA-2-MACROGLOBULIN RECEPTOR-ASSOCIATED PROTEIN"/>
    <property type="match status" value="1"/>
</dbReference>
<dbReference type="GO" id="GO:0048019">
    <property type="term" value="F:receptor antagonist activity"/>
    <property type="evidence" value="ECO:0007669"/>
    <property type="project" value="InterPro"/>
</dbReference>
<evidence type="ECO:0000259" key="2">
    <source>
        <dbReference type="Pfam" id="PF06400"/>
    </source>
</evidence>
<keyword evidence="4" id="KW-0675">Receptor</keyword>
<dbReference type="InterPro" id="IPR036744">
    <property type="entry name" value="RAP_sf"/>
</dbReference>
<dbReference type="InterPro" id="IPR038003">
    <property type="entry name" value="A2-macroglobuin_RAP"/>
</dbReference>
<dbReference type="Proteomes" id="UP000242457">
    <property type="component" value="Unassembled WGS sequence"/>
</dbReference>
<sequence>MAFLSSTCLSISLCTLLFYTTVAFNKYSIEANKPKYEDPLQFPTSLRELDKPFRMAKLNILWIKAKNRLTDTKLQSIFSDLKIHDKEEIAYKHFKSDGKDPNGEEEARLRKKLIGIMSTYGLLEHFDDTENPELLKKHKALNDGTNYIARNIFKDKRLDKLWVKAEMAGFTHEELQTLKEEFQHHQDKVDEYMNLLKDVETGDSEIHKNSLYHKPETWNEIEQEEEISNNVPGKKLDYLEKATLLREKHLELRNGYDRLDRLTAKGPNHKEFIEPKVQGLWRVVLESQFSPEERASLKEELLHYEGRLLKLRHLHTEAALEAARQGKQYDLENSTMEQHIKKHARTIQKLHTDLEAKIMQKHSEL</sequence>
<evidence type="ECO:0000313" key="5">
    <source>
        <dbReference type="Proteomes" id="UP000242457"/>
    </source>
</evidence>
<feature type="domain" description="Alpha-2-macroglobulin RAP C-terminal" evidence="3">
    <location>
        <begin position="152"/>
        <end position="365"/>
    </location>
</feature>
<dbReference type="SUPFAM" id="SSF47045">
    <property type="entry name" value="RAP domain-like"/>
    <property type="match status" value="3"/>
</dbReference>
<reference evidence="4 5" key="1">
    <citation type="submission" date="2014-07" db="EMBL/GenBank/DDBJ databases">
        <title>Genomic and transcriptomic analysis on Apis cerana provide comprehensive insights into honey bee biology.</title>
        <authorList>
            <person name="Diao Q."/>
            <person name="Sun L."/>
            <person name="Zheng H."/>
            <person name="Zheng H."/>
            <person name="Xu S."/>
            <person name="Wang S."/>
            <person name="Zeng Z."/>
            <person name="Hu F."/>
            <person name="Su S."/>
            <person name="Wu J."/>
        </authorList>
    </citation>
    <scope>NUCLEOTIDE SEQUENCE [LARGE SCALE GENOMIC DNA]</scope>
    <source>
        <tissue evidence="4">Pupae without intestine</tissue>
    </source>
</reference>
<dbReference type="OrthoDB" id="5817428at2759"/>
<dbReference type="GO" id="GO:0005783">
    <property type="term" value="C:endoplasmic reticulum"/>
    <property type="evidence" value="ECO:0007669"/>
    <property type="project" value="InterPro"/>
</dbReference>
<name>A0A2A3ECF3_APICC</name>
<accession>A0A2A3ECF3</accession>
<feature type="domain" description="Alpha-2-macroglobulin receptor-associated protein" evidence="2">
    <location>
        <begin position="12"/>
        <end position="133"/>
    </location>
</feature>
<keyword evidence="1" id="KW-0732">Signal</keyword>
<dbReference type="GO" id="GO:0048259">
    <property type="term" value="P:regulation of receptor-mediated endocytosis"/>
    <property type="evidence" value="ECO:0007669"/>
    <property type="project" value="TreeGrafter"/>
</dbReference>